<evidence type="ECO:0000259" key="5">
    <source>
        <dbReference type="Pfam" id="PF13844"/>
    </source>
</evidence>
<evidence type="ECO:0000313" key="7">
    <source>
        <dbReference type="Proteomes" id="UP001162640"/>
    </source>
</evidence>
<dbReference type="PANTHER" id="PTHR44366">
    <property type="entry name" value="UDP-N-ACETYLGLUCOSAMINE--PEPTIDE N-ACETYLGLUCOSAMINYLTRANSFERASE 110 KDA SUBUNIT"/>
    <property type="match status" value="1"/>
</dbReference>
<dbReference type="InterPro" id="IPR037919">
    <property type="entry name" value="OGT"/>
</dbReference>
<dbReference type="Proteomes" id="UP001162640">
    <property type="component" value="Unassembled WGS sequence"/>
</dbReference>
<dbReference type="EMBL" id="BLQM01000314">
    <property type="protein sequence ID" value="GMH82456.1"/>
    <property type="molecule type" value="Genomic_DNA"/>
</dbReference>
<dbReference type="GO" id="GO:0097363">
    <property type="term" value="F:protein O-acetylglucosaminyltransferase activity"/>
    <property type="evidence" value="ECO:0007669"/>
    <property type="project" value="TreeGrafter"/>
</dbReference>
<dbReference type="Gene3D" id="3.40.50.2000">
    <property type="entry name" value="Glycogen Phosphorylase B"/>
    <property type="match status" value="1"/>
</dbReference>
<accession>A0A9W7B5J3</accession>
<dbReference type="InterPro" id="IPR029489">
    <property type="entry name" value="OGT/SEC/SPY_C"/>
</dbReference>
<keyword evidence="4" id="KW-0802">TPR repeat</keyword>
<comment type="pathway">
    <text evidence="1">Protein modification; protein glycosylation.</text>
</comment>
<evidence type="ECO:0000313" key="6">
    <source>
        <dbReference type="EMBL" id="GMH82456.1"/>
    </source>
</evidence>
<dbReference type="AlphaFoldDB" id="A0A9W7B5J3"/>
<protein>
    <recommendedName>
        <fullName evidence="5">O-GlcNAc transferase C-terminal domain-containing protein</fullName>
    </recommendedName>
</protein>
<dbReference type="Pfam" id="PF13844">
    <property type="entry name" value="Glyco_transf_41"/>
    <property type="match status" value="2"/>
</dbReference>
<evidence type="ECO:0000256" key="2">
    <source>
        <dbReference type="ARBA" id="ARBA00022679"/>
    </source>
</evidence>
<evidence type="ECO:0000256" key="1">
    <source>
        <dbReference type="ARBA" id="ARBA00004922"/>
    </source>
</evidence>
<dbReference type="GO" id="GO:0006493">
    <property type="term" value="P:protein O-linked glycosylation"/>
    <property type="evidence" value="ECO:0007669"/>
    <property type="project" value="InterPro"/>
</dbReference>
<feature type="domain" description="O-GlcNAc transferase C-terminal" evidence="5">
    <location>
        <begin position="3"/>
        <end position="136"/>
    </location>
</feature>
<evidence type="ECO:0000256" key="4">
    <source>
        <dbReference type="ARBA" id="ARBA00022803"/>
    </source>
</evidence>
<name>A0A9W7B5J3_9STRA</name>
<evidence type="ECO:0000256" key="3">
    <source>
        <dbReference type="ARBA" id="ARBA00022737"/>
    </source>
</evidence>
<dbReference type="Gene3D" id="3.40.50.11380">
    <property type="match status" value="1"/>
</dbReference>
<keyword evidence="2" id="KW-0808">Transferase</keyword>
<reference evidence="7" key="1">
    <citation type="journal article" date="2023" name="Commun. Biol.">
        <title>Genome analysis of Parmales, the sister group of diatoms, reveals the evolutionary specialization of diatoms from phago-mixotrophs to photoautotrophs.</title>
        <authorList>
            <person name="Ban H."/>
            <person name="Sato S."/>
            <person name="Yoshikawa S."/>
            <person name="Yamada K."/>
            <person name="Nakamura Y."/>
            <person name="Ichinomiya M."/>
            <person name="Sato N."/>
            <person name="Blanc-Mathieu R."/>
            <person name="Endo H."/>
            <person name="Kuwata A."/>
            <person name="Ogata H."/>
        </authorList>
    </citation>
    <scope>NUCLEOTIDE SEQUENCE [LARGE SCALE GENOMIC DNA]</scope>
</reference>
<feature type="domain" description="O-GlcNAc transferase C-terminal" evidence="5">
    <location>
        <begin position="159"/>
        <end position="319"/>
    </location>
</feature>
<comment type="caution">
    <text evidence="6">The sequence shown here is derived from an EMBL/GenBank/DDBJ whole genome shotgun (WGS) entry which is preliminary data.</text>
</comment>
<sequence length="346" mass="39471">MPRIGYITHDISKLGHPMPYLINGVFEEHGLEVKVYNVDPPTNLSSGIEDLKGYCCGSNSDLIFKKIKNDKIDILIDLSSLTSSKISNVCSKKPAPIIISYLGYPGPVNNEWTDYQIVDKHIVPPKTPGYDDTKLIRLECGYYVNSMRSKNISRSSSVPDKFVFCNMGRSDKITPEIFMCWLRILRRCPNSELWLLKTCSNLVDNLKSLAEREGVNSDRICFKCMVDTLDHVERLKLTSCFLDTDVYNSHTITVDALYVCVPVITIKGKKWCGRVSSSILESLNCGGLVCENIKDYEKFAVKMYEDEEVLRMWKKKIGEKWVGEKEWVEEVEGKLRGIWSGYIKKC</sequence>
<proteinExistence type="predicted"/>
<organism evidence="6 7">
    <name type="scientific">Triparma laevis f. inornata</name>
    <dbReference type="NCBI Taxonomy" id="1714386"/>
    <lineage>
        <taxon>Eukaryota</taxon>
        <taxon>Sar</taxon>
        <taxon>Stramenopiles</taxon>
        <taxon>Ochrophyta</taxon>
        <taxon>Bolidophyceae</taxon>
        <taxon>Parmales</taxon>
        <taxon>Triparmaceae</taxon>
        <taxon>Triparma</taxon>
    </lineage>
</organism>
<dbReference type="PANTHER" id="PTHR44366:SF1">
    <property type="entry name" value="UDP-N-ACETYLGLUCOSAMINE--PEPTIDE N-ACETYLGLUCOSAMINYLTRANSFERASE 110 KDA SUBUNIT"/>
    <property type="match status" value="1"/>
</dbReference>
<keyword evidence="3" id="KW-0677">Repeat</keyword>
<gene>
    <name evidence="6" type="ORF">TL16_g09263</name>
</gene>